<dbReference type="EMBL" id="RCSS01000412">
    <property type="protein sequence ID" value="RVD91776.1"/>
    <property type="molecule type" value="Genomic_DNA"/>
</dbReference>
<organism evidence="1 2">
    <name type="scientific">Tubulinosema ratisbonensis</name>
    <dbReference type="NCBI Taxonomy" id="291195"/>
    <lineage>
        <taxon>Eukaryota</taxon>
        <taxon>Fungi</taxon>
        <taxon>Fungi incertae sedis</taxon>
        <taxon>Microsporidia</taxon>
        <taxon>Tubulinosematoidea</taxon>
        <taxon>Tubulinosematidae</taxon>
        <taxon>Tubulinosema</taxon>
    </lineage>
</organism>
<dbReference type="Proteomes" id="UP000282876">
    <property type="component" value="Unassembled WGS sequence"/>
</dbReference>
<reference evidence="1 2" key="1">
    <citation type="submission" date="2018-10" db="EMBL/GenBank/DDBJ databases">
        <title>Draft genome sequence of the microsporidian Tubulinosema ratisbonensis.</title>
        <authorList>
            <person name="Polonais V."/>
            <person name="Peyretaillade E."/>
            <person name="Niehus S."/>
            <person name="Wawrzyniak I."/>
            <person name="Franchet A."/>
            <person name="Gaspin C."/>
            <person name="Reichstadt M."/>
            <person name="Belser C."/>
            <person name="Labadie K."/>
            <person name="Delbac F."/>
            <person name="Ferrandon D."/>
        </authorList>
    </citation>
    <scope>NUCLEOTIDE SEQUENCE [LARGE SCALE GENOMIC DNA]</scope>
    <source>
        <strain evidence="1 2">Franzen</strain>
    </source>
</reference>
<comment type="caution">
    <text evidence="1">The sequence shown here is derived from an EMBL/GenBank/DDBJ whole genome shotgun (WGS) entry which is preliminary data.</text>
</comment>
<accession>A0A437AL95</accession>
<evidence type="ECO:0000313" key="2">
    <source>
        <dbReference type="Proteomes" id="UP000282876"/>
    </source>
</evidence>
<dbReference type="VEuPathDB" id="MicrosporidiaDB:TUBRATIS_17590"/>
<gene>
    <name evidence="1" type="ORF">TUBRATIS_17590</name>
</gene>
<keyword evidence="2" id="KW-1185">Reference proteome</keyword>
<dbReference type="AlphaFoldDB" id="A0A437AL95"/>
<evidence type="ECO:0000313" key="1">
    <source>
        <dbReference type="EMBL" id="RVD91776.1"/>
    </source>
</evidence>
<proteinExistence type="predicted"/>
<name>A0A437AL95_9MICR</name>
<protein>
    <submittedName>
        <fullName evidence="1">Uncharacterized protein</fullName>
    </submittedName>
</protein>
<sequence length="164" mass="19745">MIFYLILINCASSLCEKTEWIEKLMSYSIKLESISCSERKCAKKKARKLQKIIQRTHERLAADEYGDLIVHFVGTRHTFEEVDKVFLSLKQMIDERFLVKKSQRICVEDFISKFDKTFAGWGVWNERFDVNSKIISKISTEFENKKRRDFIRKRDRWDFTQCFY</sequence>